<comment type="caution">
    <text evidence="1">The sequence shown here is derived from an EMBL/GenBank/DDBJ whole genome shotgun (WGS) entry which is preliminary data.</text>
</comment>
<proteinExistence type="predicted"/>
<dbReference type="EMBL" id="MEUM01000064">
    <property type="protein sequence ID" value="OGC42489.1"/>
    <property type="molecule type" value="Genomic_DNA"/>
</dbReference>
<sequence length="194" mass="22361">MLTFFLYLVFNPYISAIYLLPDAYSNDNFDNYYQFKFENTFSRVNPALGIYAEIIHGQNNYMADDYFIGSGNNVSLIAGAIGMQTVFFINEYMDAAFNFGYYHGKICYPVARDSGIIDYTSDTRRSVGFETTVTVFHKINNFRIGMRWHGSIVPFAARAEPVDHYYGPIRYSLSYVNLNSFGVGITFNFYKEEK</sequence>
<evidence type="ECO:0000313" key="1">
    <source>
        <dbReference type="EMBL" id="OGC42489.1"/>
    </source>
</evidence>
<organism evidence="1 2">
    <name type="scientific">candidate division WOR-3 bacterium RBG_13_43_14</name>
    <dbReference type="NCBI Taxonomy" id="1802590"/>
    <lineage>
        <taxon>Bacteria</taxon>
        <taxon>Bacteria division WOR-3</taxon>
    </lineage>
</organism>
<gene>
    <name evidence="1" type="ORF">A2Y85_04810</name>
</gene>
<dbReference type="Proteomes" id="UP000177025">
    <property type="component" value="Unassembled WGS sequence"/>
</dbReference>
<accession>A0A1F4UC82</accession>
<reference evidence="1 2" key="1">
    <citation type="journal article" date="2016" name="Nat. Commun.">
        <title>Thousands of microbial genomes shed light on interconnected biogeochemical processes in an aquifer system.</title>
        <authorList>
            <person name="Anantharaman K."/>
            <person name="Brown C.T."/>
            <person name="Hug L.A."/>
            <person name="Sharon I."/>
            <person name="Castelle C.J."/>
            <person name="Probst A.J."/>
            <person name="Thomas B.C."/>
            <person name="Singh A."/>
            <person name="Wilkins M.J."/>
            <person name="Karaoz U."/>
            <person name="Brodie E.L."/>
            <person name="Williams K.H."/>
            <person name="Hubbard S.S."/>
            <person name="Banfield J.F."/>
        </authorList>
    </citation>
    <scope>NUCLEOTIDE SEQUENCE [LARGE SCALE GENOMIC DNA]</scope>
</reference>
<name>A0A1F4UC82_UNCW3</name>
<evidence type="ECO:0000313" key="2">
    <source>
        <dbReference type="Proteomes" id="UP000177025"/>
    </source>
</evidence>
<protein>
    <submittedName>
        <fullName evidence="1">Uncharacterized protein</fullName>
    </submittedName>
</protein>
<dbReference type="AlphaFoldDB" id="A0A1F4UC82"/>